<proteinExistence type="predicted"/>
<sequence length="178" mass="20274">SGEEKEDDEAYEEMEKEEEKEENEPPAKNRKIMKKEQNIRASNGLKRKMKCPICMNYRSSSVSGLRYHLKSVHRLTPVAVSLSLNAGITFLCHCGHKSASDTHYRTQCNLRNYKIIRDTKPLGEKCTMCESRLSTTYSYTCHLADMHGHTLNKIGIHLVCTCGTKINSHNEAATHMKI</sequence>
<dbReference type="InterPro" id="IPR013087">
    <property type="entry name" value="Znf_C2H2_type"/>
</dbReference>
<feature type="region of interest" description="Disordered" evidence="1">
    <location>
        <begin position="1"/>
        <end position="30"/>
    </location>
</feature>
<accession>A0AAV5WEX9</accession>
<feature type="non-terminal residue" evidence="3">
    <location>
        <position position="1"/>
    </location>
</feature>
<name>A0AAV5WEX9_9BILA</name>
<evidence type="ECO:0000313" key="3">
    <source>
        <dbReference type="EMBL" id="GMT30476.1"/>
    </source>
</evidence>
<organism evidence="3 4">
    <name type="scientific">Pristionchus fissidentatus</name>
    <dbReference type="NCBI Taxonomy" id="1538716"/>
    <lineage>
        <taxon>Eukaryota</taxon>
        <taxon>Metazoa</taxon>
        <taxon>Ecdysozoa</taxon>
        <taxon>Nematoda</taxon>
        <taxon>Chromadorea</taxon>
        <taxon>Rhabditida</taxon>
        <taxon>Rhabditina</taxon>
        <taxon>Diplogasteromorpha</taxon>
        <taxon>Diplogasteroidea</taxon>
        <taxon>Neodiplogasteridae</taxon>
        <taxon>Pristionchus</taxon>
    </lineage>
</organism>
<dbReference type="EMBL" id="BTSY01000005">
    <property type="protein sequence ID" value="GMT30476.1"/>
    <property type="molecule type" value="Genomic_DNA"/>
</dbReference>
<protein>
    <recommendedName>
        <fullName evidence="2">C2H2-type domain-containing protein</fullName>
    </recommendedName>
</protein>
<dbReference type="AlphaFoldDB" id="A0AAV5WEX9"/>
<reference evidence="3" key="1">
    <citation type="submission" date="2023-10" db="EMBL/GenBank/DDBJ databases">
        <title>Genome assembly of Pristionchus species.</title>
        <authorList>
            <person name="Yoshida K."/>
            <person name="Sommer R.J."/>
        </authorList>
    </citation>
    <scope>NUCLEOTIDE SEQUENCE</scope>
    <source>
        <strain evidence="3">RS5133</strain>
    </source>
</reference>
<evidence type="ECO:0000259" key="2">
    <source>
        <dbReference type="SMART" id="SM00355"/>
    </source>
</evidence>
<feature type="domain" description="C2H2-type" evidence="2">
    <location>
        <begin position="49"/>
        <end position="73"/>
    </location>
</feature>
<evidence type="ECO:0000256" key="1">
    <source>
        <dbReference type="SAM" id="MobiDB-lite"/>
    </source>
</evidence>
<keyword evidence="4" id="KW-1185">Reference proteome</keyword>
<feature type="compositionally biased region" description="Acidic residues" evidence="1">
    <location>
        <begin position="1"/>
        <end position="24"/>
    </location>
</feature>
<gene>
    <name evidence="3" type="ORF">PFISCL1PPCAC_21774</name>
</gene>
<evidence type="ECO:0000313" key="4">
    <source>
        <dbReference type="Proteomes" id="UP001432322"/>
    </source>
</evidence>
<dbReference type="Proteomes" id="UP001432322">
    <property type="component" value="Unassembled WGS sequence"/>
</dbReference>
<feature type="domain" description="C2H2-type" evidence="2">
    <location>
        <begin position="124"/>
        <end position="147"/>
    </location>
</feature>
<comment type="caution">
    <text evidence="3">The sequence shown here is derived from an EMBL/GenBank/DDBJ whole genome shotgun (WGS) entry which is preliminary data.</text>
</comment>
<dbReference type="SMART" id="SM00355">
    <property type="entry name" value="ZnF_C2H2"/>
    <property type="match status" value="2"/>
</dbReference>
<feature type="non-terminal residue" evidence="3">
    <location>
        <position position="178"/>
    </location>
</feature>